<protein>
    <submittedName>
        <fullName evidence="1">Uncharacterized protein</fullName>
    </submittedName>
</protein>
<dbReference type="AlphaFoldDB" id="A0A0E9SR40"/>
<evidence type="ECO:0000313" key="1">
    <source>
        <dbReference type="EMBL" id="JAH43150.1"/>
    </source>
</evidence>
<reference evidence="1" key="2">
    <citation type="journal article" date="2015" name="Fish Shellfish Immunol.">
        <title>Early steps in the European eel (Anguilla anguilla)-Vibrio vulnificus interaction in the gills: Role of the RtxA13 toxin.</title>
        <authorList>
            <person name="Callol A."/>
            <person name="Pajuelo D."/>
            <person name="Ebbesson L."/>
            <person name="Teles M."/>
            <person name="MacKenzie S."/>
            <person name="Amaro C."/>
        </authorList>
    </citation>
    <scope>NUCLEOTIDE SEQUENCE</scope>
</reference>
<organism evidence="1">
    <name type="scientific">Anguilla anguilla</name>
    <name type="common">European freshwater eel</name>
    <name type="synonym">Muraena anguilla</name>
    <dbReference type="NCBI Taxonomy" id="7936"/>
    <lineage>
        <taxon>Eukaryota</taxon>
        <taxon>Metazoa</taxon>
        <taxon>Chordata</taxon>
        <taxon>Craniata</taxon>
        <taxon>Vertebrata</taxon>
        <taxon>Euteleostomi</taxon>
        <taxon>Actinopterygii</taxon>
        <taxon>Neopterygii</taxon>
        <taxon>Teleostei</taxon>
        <taxon>Anguilliformes</taxon>
        <taxon>Anguillidae</taxon>
        <taxon>Anguilla</taxon>
    </lineage>
</organism>
<name>A0A0E9SR40_ANGAN</name>
<accession>A0A0E9SR40</accession>
<proteinExistence type="predicted"/>
<sequence length="46" mass="5305">MSLTDVSCIIQTQILNKKIDLTYGNIDLHGLWGQKFHCDWILIMNA</sequence>
<reference evidence="1" key="1">
    <citation type="submission" date="2014-11" db="EMBL/GenBank/DDBJ databases">
        <authorList>
            <person name="Amaro Gonzalez C."/>
        </authorList>
    </citation>
    <scope>NUCLEOTIDE SEQUENCE</scope>
</reference>
<dbReference type="EMBL" id="GBXM01065427">
    <property type="protein sequence ID" value="JAH43150.1"/>
    <property type="molecule type" value="Transcribed_RNA"/>
</dbReference>